<evidence type="ECO:0000313" key="2">
    <source>
        <dbReference type="EMBL" id="GAA0915659.1"/>
    </source>
</evidence>
<keyword evidence="1" id="KW-1133">Transmembrane helix</keyword>
<evidence type="ECO:0000313" key="3">
    <source>
        <dbReference type="Proteomes" id="UP001501578"/>
    </source>
</evidence>
<keyword evidence="3" id="KW-1185">Reference proteome</keyword>
<evidence type="ECO:0000256" key="1">
    <source>
        <dbReference type="SAM" id="Phobius"/>
    </source>
</evidence>
<organism evidence="2 3">
    <name type="scientific">Nonomuraea longicatena</name>
    <dbReference type="NCBI Taxonomy" id="83682"/>
    <lineage>
        <taxon>Bacteria</taxon>
        <taxon>Bacillati</taxon>
        <taxon>Actinomycetota</taxon>
        <taxon>Actinomycetes</taxon>
        <taxon>Streptosporangiales</taxon>
        <taxon>Streptosporangiaceae</taxon>
        <taxon>Nonomuraea</taxon>
    </lineage>
</organism>
<dbReference type="RefSeq" id="WP_343948515.1">
    <property type="nucleotide sequence ID" value="NZ_BAAAHQ010000002.1"/>
</dbReference>
<proteinExistence type="predicted"/>
<feature type="transmembrane region" description="Helical" evidence="1">
    <location>
        <begin position="12"/>
        <end position="31"/>
    </location>
</feature>
<name>A0ABN1NS44_9ACTN</name>
<accession>A0ABN1NS44</accession>
<reference evidence="2 3" key="1">
    <citation type="journal article" date="2019" name="Int. J. Syst. Evol. Microbiol.">
        <title>The Global Catalogue of Microorganisms (GCM) 10K type strain sequencing project: providing services to taxonomists for standard genome sequencing and annotation.</title>
        <authorList>
            <consortium name="The Broad Institute Genomics Platform"/>
            <consortium name="The Broad Institute Genome Sequencing Center for Infectious Disease"/>
            <person name="Wu L."/>
            <person name="Ma J."/>
        </authorList>
    </citation>
    <scope>NUCLEOTIDE SEQUENCE [LARGE SCALE GENOMIC DNA]</scope>
    <source>
        <strain evidence="2 3">JCM 11136</strain>
    </source>
</reference>
<dbReference type="Proteomes" id="UP001501578">
    <property type="component" value="Unassembled WGS sequence"/>
</dbReference>
<protein>
    <submittedName>
        <fullName evidence="2">Uncharacterized protein</fullName>
    </submittedName>
</protein>
<comment type="caution">
    <text evidence="2">The sequence shown here is derived from an EMBL/GenBank/DDBJ whole genome shotgun (WGS) entry which is preliminary data.</text>
</comment>
<keyword evidence="1" id="KW-0472">Membrane</keyword>
<keyword evidence="1" id="KW-0812">Transmembrane</keyword>
<gene>
    <name evidence="2" type="ORF">GCM10009560_10250</name>
</gene>
<sequence length="84" mass="9385">MTVAELDALCAWHNWLLIIGVIGVAVVRKPYTQDMYGKGLLYGFVDHDPQTLADKISEQFEIQASLSARPCDRPGAIRGRGQRR</sequence>
<dbReference type="EMBL" id="BAAAHQ010000002">
    <property type="protein sequence ID" value="GAA0915659.1"/>
    <property type="molecule type" value="Genomic_DNA"/>
</dbReference>